<dbReference type="PATRIC" id="fig|754476.3.peg.1933"/>
<evidence type="ECO:0000256" key="1">
    <source>
        <dbReference type="SAM" id="Phobius"/>
    </source>
</evidence>
<reference evidence="3 4" key="1">
    <citation type="journal article" date="2012" name="J. Bacteriol.">
        <title>Complete genome sequences of Methylophaga sp. strain JAM1 and Methylophaga sp. strain JAM7.</title>
        <authorList>
            <person name="Villeneuve C."/>
            <person name="Martineau C."/>
            <person name="Mauffrey F."/>
            <person name="Villemur R."/>
        </authorList>
    </citation>
    <scope>NUCLEOTIDE SEQUENCE [LARGE SCALE GENOMIC DNA]</scope>
    <source>
        <strain evidence="3 4">JAM1</strain>
    </source>
</reference>
<evidence type="ECO:0000259" key="2">
    <source>
        <dbReference type="Pfam" id="PF01569"/>
    </source>
</evidence>
<feature type="transmembrane region" description="Helical" evidence="1">
    <location>
        <begin position="12"/>
        <end position="30"/>
    </location>
</feature>
<dbReference type="EMBL" id="CP003390">
    <property type="protein sequence ID" value="AFI84772.1"/>
    <property type="molecule type" value="Genomic_DNA"/>
</dbReference>
<feature type="transmembrane region" description="Helical" evidence="1">
    <location>
        <begin position="145"/>
        <end position="168"/>
    </location>
</feature>
<dbReference type="eggNOG" id="COG3907">
    <property type="taxonomic scope" value="Bacteria"/>
</dbReference>
<proteinExistence type="predicted"/>
<feature type="transmembrane region" description="Helical" evidence="1">
    <location>
        <begin position="65"/>
        <end position="83"/>
    </location>
</feature>
<feature type="transmembrane region" description="Helical" evidence="1">
    <location>
        <begin position="206"/>
        <end position="224"/>
    </location>
</feature>
<keyword evidence="4" id="KW-1185">Reference proteome</keyword>
<reference evidence="3 4" key="2">
    <citation type="journal article" date="2013" name="Int. J. Syst. Evol. Microbiol.">
        <title>Methylophaga nitratireducenticrescens sp. nov. and Methylophaga frappieri sp. nov., isolated from the biofilm of the methanol-fed denitrification system treating the seawater at the Montreal Biodome.</title>
        <authorList>
            <person name="Villeneuve C."/>
            <person name="Martineau C."/>
            <person name="Mauffrey F."/>
            <person name="Villemur R."/>
        </authorList>
    </citation>
    <scope>NUCLEOTIDE SEQUENCE [LARGE SCALE GENOMIC DNA]</scope>
    <source>
        <strain evidence="3 4">JAM1</strain>
    </source>
</reference>
<dbReference type="AlphaFoldDB" id="I1XK53"/>
<feature type="transmembrane region" description="Helical" evidence="1">
    <location>
        <begin position="175"/>
        <end position="194"/>
    </location>
</feature>
<dbReference type="InterPro" id="IPR000326">
    <property type="entry name" value="PAP2/HPO"/>
</dbReference>
<dbReference type="CDD" id="cd03396">
    <property type="entry name" value="PAP2_like_6"/>
    <property type="match status" value="1"/>
</dbReference>
<dbReference type="HOGENOM" id="CLU_070327_2_0_6"/>
<dbReference type="Proteomes" id="UP000009144">
    <property type="component" value="Chromosome"/>
</dbReference>
<feature type="transmembrane region" description="Helical" evidence="1">
    <location>
        <begin position="95"/>
        <end position="112"/>
    </location>
</feature>
<evidence type="ECO:0000313" key="3">
    <source>
        <dbReference type="EMBL" id="AFI84772.1"/>
    </source>
</evidence>
<dbReference type="SUPFAM" id="SSF48317">
    <property type="entry name" value="Acid phosphatase/Vanadium-dependent haloperoxidase"/>
    <property type="match status" value="1"/>
</dbReference>
<keyword evidence="1" id="KW-0812">Transmembrane</keyword>
<keyword evidence="1" id="KW-1133">Transmembrane helix</keyword>
<dbReference type="KEGG" id="mej:Q7A_1955"/>
<dbReference type="Pfam" id="PF01569">
    <property type="entry name" value="PAP2"/>
    <property type="match status" value="1"/>
</dbReference>
<feature type="domain" description="Phosphatidic acid phosphatase type 2/haloperoxidase" evidence="2">
    <location>
        <begin position="98"/>
        <end position="223"/>
    </location>
</feature>
<dbReference type="InterPro" id="IPR036938">
    <property type="entry name" value="PAP2/HPO_sf"/>
</dbReference>
<sequence length="230" mass="26459">MVKQAIYRNHTFWLLLVVYFCLMMGLEYFGGDLKLAGYIYALEGHQWLLRKYWLTNEVLHDGGRWLNYIAVLSVLVITIFFTVKHKQYSSLARAWQGLTLSLIVSFVAVSYLKSITDIDCPWSLDLFGGDRPYLSLFAHRSNSLPMAYCFPAGHASIGYAWVALFFMLREIKPAWRYYGLGIGMGFGLLFGFSQQLRGAHFLSHDITTLFICLFSSYVIFKLLYSDEQTA</sequence>
<evidence type="ECO:0000313" key="4">
    <source>
        <dbReference type="Proteomes" id="UP000009144"/>
    </source>
</evidence>
<accession>I1XK53</accession>
<gene>
    <name evidence="3" type="ordered locus">Q7A_1955</name>
</gene>
<dbReference type="OrthoDB" id="7348799at2"/>
<keyword evidence="1" id="KW-0472">Membrane</keyword>
<dbReference type="STRING" id="754476.Q7A_1955"/>
<name>I1XK53_METNJ</name>
<protein>
    <submittedName>
        <fullName evidence="3">PAP2 (Acid phosphatase) superfamily protein</fullName>
    </submittedName>
</protein>
<organism evidence="3 4">
    <name type="scientific">Methylophaga nitratireducenticrescens</name>
    <dbReference type="NCBI Taxonomy" id="754476"/>
    <lineage>
        <taxon>Bacteria</taxon>
        <taxon>Pseudomonadati</taxon>
        <taxon>Pseudomonadota</taxon>
        <taxon>Gammaproteobacteria</taxon>
        <taxon>Thiotrichales</taxon>
        <taxon>Piscirickettsiaceae</taxon>
        <taxon>Methylophaga</taxon>
    </lineage>
</organism>
<dbReference type="RefSeq" id="WP_014707141.1">
    <property type="nucleotide sequence ID" value="NC_017857.3"/>
</dbReference>